<evidence type="ECO:0000256" key="5">
    <source>
        <dbReference type="ARBA" id="ARBA00023480"/>
    </source>
</evidence>
<protein>
    <recommendedName>
        <fullName evidence="5">CDAN1-interacting nuclease 1</fullName>
    </recommendedName>
</protein>
<dbReference type="EnsemblMetazoa" id="AEPI006398-RA">
    <property type="protein sequence ID" value="AEPI006398-PA"/>
    <property type="gene ID" value="AEPI006398"/>
</dbReference>
<accession>A0A182PHI9</accession>
<keyword evidence="3" id="KW-0963">Cytoplasm</keyword>
<dbReference type="Proteomes" id="UP000075885">
    <property type="component" value="Unassembled WGS sequence"/>
</dbReference>
<evidence type="ECO:0000313" key="7">
    <source>
        <dbReference type="Proteomes" id="UP000075885"/>
    </source>
</evidence>
<dbReference type="PANTHER" id="PTHR31661">
    <property type="entry name" value="SIMILAR TO CDNA SEQUENCE BC052040"/>
    <property type="match status" value="1"/>
</dbReference>
<evidence type="ECO:0000313" key="6">
    <source>
        <dbReference type="EnsemblMetazoa" id="AEPI006398-PA"/>
    </source>
</evidence>
<dbReference type="Pfam" id="PF14811">
    <property type="entry name" value="TPD"/>
    <property type="match status" value="1"/>
</dbReference>
<dbReference type="STRING" id="199890.A0A182PHI9"/>
<dbReference type="AlphaFoldDB" id="A0A182PHI9"/>
<keyword evidence="4" id="KW-0539">Nucleus</keyword>
<dbReference type="PANTHER" id="PTHR31661:SF1">
    <property type="entry name" value="CDAN1-INTERACTING NUCLEASE 1"/>
    <property type="match status" value="1"/>
</dbReference>
<name>A0A182PHI9_9DIPT</name>
<dbReference type="VEuPathDB" id="VectorBase:AEPI006398"/>
<organism evidence="6 7">
    <name type="scientific">Anopheles epiroticus</name>
    <dbReference type="NCBI Taxonomy" id="199890"/>
    <lineage>
        <taxon>Eukaryota</taxon>
        <taxon>Metazoa</taxon>
        <taxon>Ecdysozoa</taxon>
        <taxon>Arthropoda</taxon>
        <taxon>Hexapoda</taxon>
        <taxon>Insecta</taxon>
        <taxon>Pterygota</taxon>
        <taxon>Neoptera</taxon>
        <taxon>Endopterygota</taxon>
        <taxon>Diptera</taxon>
        <taxon>Nematocera</taxon>
        <taxon>Culicoidea</taxon>
        <taxon>Culicidae</taxon>
        <taxon>Anophelinae</taxon>
        <taxon>Anopheles</taxon>
    </lineage>
</organism>
<dbReference type="GO" id="GO:0005634">
    <property type="term" value="C:nucleus"/>
    <property type="evidence" value="ECO:0007669"/>
    <property type="project" value="UniProtKB-SubCell"/>
</dbReference>
<reference evidence="6" key="2">
    <citation type="submission" date="2020-05" db="UniProtKB">
        <authorList>
            <consortium name="EnsemblMetazoa"/>
        </authorList>
    </citation>
    <scope>IDENTIFICATION</scope>
    <source>
        <strain evidence="6">Epiroticus2</strain>
    </source>
</reference>
<evidence type="ECO:0000256" key="1">
    <source>
        <dbReference type="ARBA" id="ARBA00004123"/>
    </source>
</evidence>
<proteinExistence type="predicted"/>
<sequence length="298" mass="34186">MVVVSVQRFTEIQNFIRNYHGLFVDCNLELEAKFPEYSADTLGSITAKEVVQRVKTNHAKISAKAQSLLKEYQTTARQTLASDVLQKMAIELQIPSMVLCRILLAKMYHESSKQEINEMLRMPDLIPDSLLAVNVSYCLYSETMDGPITDLVRRFIGEEYEVRLKKMARDTGMIFYDEGDLRRTGYDKTPDLKMAVPFMYRGQTINWIESKASFGDMESHKRYVKDQLSSYGNRFGPGMVIYWFGYVESISDCPENGNYVTVIDGFPSKDDMDFLTFNLPAIVEEPTDESINERIVNT</sequence>
<evidence type="ECO:0000256" key="2">
    <source>
        <dbReference type="ARBA" id="ARBA00004496"/>
    </source>
</evidence>
<evidence type="ECO:0000256" key="3">
    <source>
        <dbReference type="ARBA" id="ARBA00022490"/>
    </source>
</evidence>
<dbReference type="GO" id="GO:0005737">
    <property type="term" value="C:cytoplasm"/>
    <property type="evidence" value="ECO:0007669"/>
    <property type="project" value="UniProtKB-SubCell"/>
</dbReference>
<reference evidence="7" key="1">
    <citation type="submission" date="2013-03" db="EMBL/GenBank/DDBJ databases">
        <title>The Genome Sequence of Anopheles epiroticus epiroticus2.</title>
        <authorList>
            <consortium name="The Broad Institute Genomics Platform"/>
            <person name="Neafsey D.E."/>
            <person name="Howell P."/>
            <person name="Walker B."/>
            <person name="Young S.K."/>
            <person name="Zeng Q."/>
            <person name="Gargeya S."/>
            <person name="Fitzgerald M."/>
            <person name="Haas B."/>
            <person name="Abouelleil A."/>
            <person name="Allen A.W."/>
            <person name="Alvarado L."/>
            <person name="Arachchi H.M."/>
            <person name="Berlin A.M."/>
            <person name="Chapman S.B."/>
            <person name="Gainer-Dewar J."/>
            <person name="Goldberg J."/>
            <person name="Griggs A."/>
            <person name="Gujja S."/>
            <person name="Hansen M."/>
            <person name="Howarth C."/>
            <person name="Imamovic A."/>
            <person name="Ireland A."/>
            <person name="Larimer J."/>
            <person name="McCowan C."/>
            <person name="Murphy C."/>
            <person name="Pearson M."/>
            <person name="Poon T.W."/>
            <person name="Priest M."/>
            <person name="Roberts A."/>
            <person name="Saif S."/>
            <person name="Shea T."/>
            <person name="Sisk P."/>
            <person name="Sykes S."/>
            <person name="Wortman J."/>
            <person name="Nusbaum C."/>
            <person name="Birren B."/>
        </authorList>
    </citation>
    <scope>NUCLEOTIDE SEQUENCE [LARGE SCALE GENOMIC DNA]</scope>
    <source>
        <strain evidence="7">Epiroticus2</strain>
    </source>
</reference>
<keyword evidence="7" id="KW-1185">Reference proteome</keyword>
<evidence type="ECO:0000256" key="4">
    <source>
        <dbReference type="ARBA" id="ARBA00023242"/>
    </source>
</evidence>
<dbReference type="InterPro" id="IPR029404">
    <property type="entry name" value="CDIN1"/>
</dbReference>
<comment type="subcellular location">
    <subcellularLocation>
        <location evidence="2">Cytoplasm</location>
    </subcellularLocation>
    <subcellularLocation>
        <location evidence="1">Nucleus</location>
    </subcellularLocation>
</comment>